<dbReference type="GO" id="GO:0005634">
    <property type="term" value="C:nucleus"/>
    <property type="evidence" value="ECO:0007669"/>
    <property type="project" value="UniProtKB-SubCell"/>
</dbReference>
<keyword evidence="7" id="KW-0539">Nucleus</keyword>
<evidence type="ECO:0000256" key="8">
    <source>
        <dbReference type="SAM" id="MobiDB-lite"/>
    </source>
</evidence>
<comment type="caution">
    <text evidence="10">The sequence shown here is derived from an EMBL/GenBank/DDBJ whole genome shotgun (WGS) entry which is preliminary data.</text>
</comment>
<dbReference type="EMBL" id="JAZDWU010000004">
    <property type="protein sequence ID" value="KAL0005737.1"/>
    <property type="molecule type" value="Genomic_DNA"/>
</dbReference>
<feature type="compositionally biased region" description="Polar residues" evidence="8">
    <location>
        <begin position="227"/>
        <end position="236"/>
    </location>
</feature>
<comment type="cofactor">
    <cofactor evidence="1">
        <name>a divalent metal cation</name>
        <dbReference type="ChEBI" id="CHEBI:60240"/>
    </cofactor>
</comment>
<evidence type="ECO:0000256" key="1">
    <source>
        <dbReference type="ARBA" id="ARBA00001968"/>
    </source>
</evidence>
<dbReference type="PANTHER" id="PTHR22930:SF281">
    <property type="entry name" value="NUCLEASE"/>
    <property type="match status" value="1"/>
</dbReference>
<dbReference type="InterPro" id="IPR045249">
    <property type="entry name" value="HARBI1-like"/>
</dbReference>
<dbReference type="GO" id="GO:0016787">
    <property type="term" value="F:hydrolase activity"/>
    <property type="evidence" value="ECO:0007669"/>
    <property type="project" value="UniProtKB-KW"/>
</dbReference>
<accession>A0AAW2D571</accession>
<feature type="domain" description="DDE Tnp4" evidence="9">
    <location>
        <begin position="53"/>
        <end position="213"/>
    </location>
</feature>
<dbReference type="PANTHER" id="PTHR22930">
    <property type="match status" value="1"/>
</dbReference>
<keyword evidence="4" id="KW-0540">Nuclease</keyword>
<dbReference type="GO" id="GO:0046872">
    <property type="term" value="F:metal ion binding"/>
    <property type="evidence" value="ECO:0007669"/>
    <property type="project" value="UniProtKB-KW"/>
</dbReference>
<proteinExistence type="inferred from homology"/>
<dbReference type="InterPro" id="IPR027806">
    <property type="entry name" value="HARBI1_dom"/>
</dbReference>
<dbReference type="GO" id="GO:0004518">
    <property type="term" value="F:nuclease activity"/>
    <property type="evidence" value="ECO:0007669"/>
    <property type="project" value="UniProtKB-KW"/>
</dbReference>
<keyword evidence="11" id="KW-1185">Reference proteome</keyword>
<organism evidence="10 11">
    <name type="scientific">Lithocarpus litseifolius</name>
    <dbReference type="NCBI Taxonomy" id="425828"/>
    <lineage>
        <taxon>Eukaryota</taxon>
        <taxon>Viridiplantae</taxon>
        <taxon>Streptophyta</taxon>
        <taxon>Embryophyta</taxon>
        <taxon>Tracheophyta</taxon>
        <taxon>Spermatophyta</taxon>
        <taxon>Magnoliopsida</taxon>
        <taxon>eudicotyledons</taxon>
        <taxon>Gunneridae</taxon>
        <taxon>Pentapetalae</taxon>
        <taxon>rosids</taxon>
        <taxon>fabids</taxon>
        <taxon>Fagales</taxon>
        <taxon>Fagaceae</taxon>
        <taxon>Lithocarpus</taxon>
    </lineage>
</organism>
<keyword evidence="6" id="KW-0378">Hydrolase</keyword>
<dbReference type="AlphaFoldDB" id="A0AAW2D571"/>
<evidence type="ECO:0000256" key="6">
    <source>
        <dbReference type="ARBA" id="ARBA00022801"/>
    </source>
</evidence>
<gene>
    <name evidence="10" type="ORF">SO802_013298</name>
</gene>
<protein>
    <recommendedName>
        <fullName evidence="9">DDE Tnp4 domain-containing protein</fullName>
    </recommendedName>
</protein>
<evidence type="ECO:0000256" key="7">
    <source>
        <dbReference type="ARBA" id="ARBA00023242"/>
    </source>
</evidence>
<evidence type="ECO:0000313" key="10">
    <source>
        <dbReference type="EMBL" id="KAL0005737.1"/>
    </source>
</evidence>
<comment type="subcellular location">
    <subcellularLocation>
        <location evidence="2">Nucleus</location>
    </subcellularLocation>
</comment>
<evidence type="ECO:0000256" key="4">
    <source>
        <dbReference type="ARBA" id="ARBA00022722"/>
    </source>
</evidence>
<sequence length="272" mass="31811">MHQMVWMDDTASINNVRMDRRAFRKLCDMLHMHGGLRPSKNMEMDEMNCLGALDGTYIPVNVSIEDRPRYRTRKNEIATNVLGVCSHDMQFIYLLPGWEGSAADSRVLRDAISRRNGLKVPQGYYYLCDAGYTNGEGFLAPYRAQRYHLNDWRQGHQPTSPKEFFNMKHSSARNIIERAFGLLKGRWAILRSRSFYPIKTQCWIISACALLHNYIRREMSLDPEENSPLSDNSSAQELDGERIRYVETSDAWSDWRDKLAEEMYEQWRASRH</sequence>
<keyword evidence="5" id="KW-0479">Metal-binding</keyword>
<evidence type="ECO:0000256" key="3">
    <source>
        <dbReference type="ARBA" id="ARBA00006958"/>
    </source>
</evidence>
<dbReference type="Pfam" id="PF13359">
    <property type="entry name" value="DDE_Tnp_4"/>
    <property type="match status" value="1"/>
</dbReference>
<comment type="similarity">
    <text evidence="3">Belongs to the HARBI1 family.</text>
</comment>
<evidence type="ECO:0000259" key="9">
    <source>
        <dbReference type="Pfam" id="PF13359"/>
    </source>
</evidence>
<evidence type="ECO:0000256" key="5">
    <source>
        <dbReference type="ARBA" id="ARBA00022723"/>
    </source>
</evidence>
<name>A0AAW2D571_9ROSI</name>
<evidence type="ECO:0000256" key="2">
    <source>
        <dbReference type="ARBA" id="ARBA00004123"/>
    </source>
</evidence>
<feature type="region of interest" description="Disordered" evidence="8">
    <location>
        <begin position="222"/>
        <end position="242"/>
    </location>
</feature>
<dbReference type="Proteomes" id="UP001459277">
    <property type="component" value="Unassembled WGS sequence"/>
</dbReference>
<reference evidence="10 11" key="1">
    <citation type="submission" date="2024-01" db="EMBL/GenBank/DDBJ databases">
        <title>A telomere-to-telomere, gap-free genome of sweet tea (Lithocarpus litseifolius).</title>
        <authorList>
            <person name="Zhou J."/>
        </authorList>
    </citation>
    <scope>NUCLEOTIDE SEQUENCE [LARGE SCALE GENOMIC DNA]</scope>
    <source>
        <strain evidence="10">Zhou-2022a</strain>
        <tissue evidence="10">Leaf</tissue>
    </source>
</reference>
<evidence type="ECO:0000313" key="11">
    <source>
        <dbReference type="Proteomes" id="UP001459277"/>
    </source>
</evidence>